<dbReference type="GO" id="GO:0005737">
    <property type="term" value="C:cytoplasm"/>
    <property type="evidence" value="ECO:0007669"/>
    <property type="project" value="TreeGrafter"/>
</dbReference>
<evidence type="ECO:0000313" key="5">
    <source>
        <dbReference type="EMBL" id="EQC33530.1"/>
    </source>
</evidence>
<dbReference type="SUPFAM" id="SSF111347">
    <property type="entry name" value="Rap/Ran-GAP"/>
    <property type="match status" value="1"/>
</dbReference>
<dbReference type="PANTHER" id="PTHR10063:SF0">
    <property type="entry name" value="TUBERIN"/>
    <property type="match status" value="1"/>
</dbReference>
<reference evidence="5 6" key="1">
    <citation type="submission" date="2012-04" db="EMBL/GenBank/DDBJ databases">
        <title>The Genome Sequence of Saprolegnia declina VS20.</title>
        <authorList>
            <consortium name="The Broad Institute Genome Sequencing Platform"/>
            <person name="Russ C."/>
            <person name="Nusbaum C."/>
            <person name="Tyler B."/>
            <person name="van West P."/>
            <person name="Dieguez-Uribeondo J."/>
            <person name="de Bruijn I."/>
            <person name="Tripathy S."/>
            <person name="Jiang R."/>
            <person name="Young S.K."/>
            <person name="Zeng Q."/>
            <person name="Gargeya S."/>
            <person name="Fitzgerald M."/>
            <person name="Haas B."/>
            <person name="Abouelleil A."/>
            <person name="Alvarado L."/>
            <person name="Arachchi H.M."/>
            <person name="Berlin A."/>
            <person name="Chapman S.B."/>
            <person name="Goldberg J."/>
            <person name="Griggs A."/>
            <person name="Gujja S."/>
            <person name="Hansen M."/>
            <person name="Howarth C."/>
            <person name="Imamovic A."/>
            <person name="Larimer J."/>
            <person name="McCowen C."/>
            <person name="Montmayeur A."/>
            <person name="Murphy C."/>
            <person name="Neiman D."/>
            <person name="Pearson M."/>
            <person name="Priest M."/>
            <person name="Roberts A."/>
            <person name="Saif S."/>
            <person name="Shea T."/>
            <person name="Sisk P."/>
            <person name="Sykes S."/>
            <person name="Wortman J."/>
            <person name="Nusbaum C."/>
            <person name="Birren B."/>
        </authorList>
    </citation>
    <scope>NUCLEOTIDE SEQUENCE [LARGE SCALE GENOMIC DNA]</scope>
    <source>
        <strain evidence="5 6">VS20</strain>
    </source>
</reference>
<dbReference type="InterPro" id="IPR021133">
    <property type="entry name" value="HEAT_type_2"/>
</dbReference>
<dbReference type="Gene3D" id="3.40.50.11210">
    <property type="entry name" value="Rap/Ran-GAP"/>
    <property type="match status" value="1"/>
</dbReference>
<dbReference type="Pfam" id="PF11864">
    <property type="entry name" value="DUF3384"/>
    <property type="match status" value="1"/>
</dbReference>
<dbReference type="InterPro" id="IPR016024">
    <property type="entry name" value="ARM-type_fold"/>
</dbReference>
<gene>
    <name evidence="5" type="ORF">SDRG_09037</name>
</gene>
<dbReference type="Gene3D" id="1.25.10.10">
    <property type="entry name" value="Leucine-rich Repeat Variant"/>
    <property type="match status" value="1"/>
</dbReference>
<dbReference type="FunFam" id="3.40.50.11210:FF:000001">
    <property type="entry name" value="Ral GTPase-activating protein subunit alpha-1 isoform 1"/>
    <property type="match status" value="1"/>
</dbReference>
<dbReference type="InterPro" id="IPR000331">
    <property type="entry name" value="Rap/Ran_GAP_dom"/>
</dbReference>
<dbReference type="InterPro" id="IPR011989">
    <property type="entry name" value="ARM-like"/>
</dbReference>
<dbReference type="InterPro" id="IPR027107">
    <property type="entry name" value="Tuberin/Ral-act_asu"/>
</dbReference>
<evidence type="ECO:0000313" key="6">
    <source>
        <dbReference type="Proteomes" id="UP000030762"/>
    </source>
</evidence>
<accession>T0QII8</accession>
<dbReference type="Pfam" id="PF02145">
    <property type="entry name" value="Rap_GAP"/>
    <property type="match status" value="1"/>
</dbReference>
<feature type="compositionally biased region" description="Polar residues" evidence="3">
    <location>
        <begin position="1152"/>
        <end position="1162"/>
    </location>
</feature>
<feature type="compositionally biased region" description="Basic and acidic residues" evidence="3">
    <location>
        <begin position="1"/>
        <end position="21"/>
    </location>
</feature>
<feature type="region of interest" description="Disordered" evidence="3">
    <location>
        <begin position="1"/>
        <end position="25"/>
    </location>
</feature>
<dbReference type="Proteomes" id="UP000030762">
    <property type="component" value="Unassembled WGS sequence"/>
</dbReference>
<organism evidence="5 6">
    <name type="scientific">Saprolegnia diclina (strain VS20)</name>
    <dbReference type="NCBI Taxonomy" id="1156394"/>
    <lineage>
        <taxon>Eukaryota</taxon>
        <taxon>Sar</taxon>
        <taxon>Stramenopiles</taxon>
        <taxon>Oomycota</taxon>
        <taxon>Saprolegniomycetes</taxon>
        <taxon>Saprolegniales</taxon>
        <taxon>Saprolegniaceae</taxon>
        <taxon>Saprolegnia</taxon>
    </lineage>
</organism>
<dbReference type="GO" id="GO:0005634">
    <property type="term" value="C:nucleus"/>
    <property type="evidence" value="ECO:0007669"/>
    <property type="project" value="InterPro"/>
</dbReference>
<dbReference type="InterPro" id="IPR024584">
    <property type="entry name" value="Tuberin_N"/>
</dbReference>
<evidence type="ECO:0000256" key="2">
    <source>
        <dbReference type="PROSITE-ProRule" id="PRU00103"/>
    </source>
</evidence>
<dbReference type="InParanoid" id="T0QII8"/>
<feature type="region of interest" description="Disordered" evidence="3">
    <location>
        <begin position="1143"/>
        <end position="1174"/>
    </location>
</feature>
<dbReference type="EMBL" id="JH767159">
    <property type="protein sequence ID" value="EQC33530.1"/>
    <property type="molecule type" value="Genomic_DNA"/>
</dbReference>
<dbReference type="SUPFAM" id="SSF48371">
    <property type="entry name" value="ARM repeat"/>
    <property type="match status" value="2"/>
</dbReference>
<dbReference type="PROSITE" id="PS50077">
    <property type="entry name" value="HEAT_REPEAT"/>
    <property type="match status" value="1"/>
</dbReference>
<dbReference type="PROSITE" id="PS50085">
    <property type="entry name" value="RAPGAP"/>
    <property type="match status" value="1"/>
</dbReference>
<dbReference type="PANTHER" id="PTHR10063">
    <property type="entry name" value="TUBERIN"/>
    <property type="match status" value="1"/>
</dbReference>
<dbReference type="OrthoDB" id="19311at2759"/>
<evidence type="ECO:0000256" key="3">
    <source>
        <dbReference type="SAM" id="MobiDB-lite"/>
    </source>
</evidence>
<sequence>MFASRKSSEDGPRMGPERDADSLGDDEHDVLRKAIASPIDDEAVVAHVATLVQLCQLRHQAQDARTDPLGLSLGAGRHKDDRTYLKHVAEILADLRRVRVDGASLVAMWECVQDLLSHRSADARALAFDFIDTCFDLHADRALMALRTSIFRALLQGHGDYSRRQKSLRRVLQDGRLVGPFATDLGPYLLQLLRESDAQKDLLSLLHCIVRRSPHALSLEVITEFAVTLAAHSDVAWTRGDTDVGERFLMFASKLVAHKLDRAASAPACLQTICGLANSLADLTWGVIKKLLLGPSRHHTLHGLLDLLETKATSPYVQRGAIYFLAMSCWGWKRITELEFGWATILQSHRRALESHHVVVVQEVVVSLLRLVKKYGDQLLVEWRIIFDCLFALQPWVLSPDRPVEIRTNLLETLVLIDKLVDADQFQGDVDAFLDVAQVYLAQCPEPLLMRLVAHRGAACHPVTHPQWSSHLADVLTHFYHATAVPSPVRLAALHVLFETLDASRFLCEDRVLEEFLLPALECVYDDPSPDVRSSGLNHLARVAEHVETTKFHALVDILHNAVVASKSTDAQEIGVHAIVKLFEVCFLHVPLVRAVRTYELLTGYCATHRHVAVRRTAVECLLRLSTANASYQMQLELPHETKVSRLLVSARSAVSHGLHMACVPVAKAVVALLSLASTETHTDVLELAIAALRKMLENRFVLHDVNLSDMALKLVSCVECRAFGRAAIAHGLAADVSPSAWRRAAATYLDRGFELLLLFGSTDAQLNAAAQRRLFLTFVHGLDLRPSVAAWPANGVPTAPDMALQAAERALAHTVTSGLGTLSLLMPDEAESVLPAIVDAIVQRTCTTDDGSFVPDLVCMGLELLLNLFRAHRTRALAEVQSDAILHFALRGLHLPSAPKRIVYSAYMVLAHCFACAPVALRGALAHAAVPLLSSPDAPVLDQVAMDYIKSIAFAPATPEPAPRLLPAPRQVSWSFQNTIVTVRTGLGVTQVVVRRATGTQRYRLDTSPKEEAHPLHVMSQLFDINPLVAHQLSGLDELVDGDGLTRALSVLDLSPPYETHKIGVLYVARGKANEKDVLSVVGGSPRYVRFLRGLGRIVRMDAIDGYNGGLDTSPNSSDGTYGLIYRDSCLQVVFHVPTMMHGPLSEPTENDGTSSPSLSSAEDGDGRRHSKKRHLGNDFVHIIYLDDVHSDVADEPVVSGHFTDVRIVVQPLDECPSFYRVRVLCKQDGLVFGPLSGTQIVPALCVAEAVRLTALNASLACRAFHHDRIEFVLNAEDRLKQIKLIGQRWKVQAS</sequence>
<dbReference type="GeneID" id="19949764"/>
<dbReference type="RefSeq" id="XP_008613170.1">
    <property type="nucleotide sequence ID" value="XM_008614948.1"/>
</dbReference>
<proteinExistence type="predicted"/>
<dbReference type="STRING" id="1156394.T0QII8"/>
<feature type="domain" description="Rap-GAP" evidence="4">
    <location>
        <begin position="1050"/>
        <end position="1287"/>
    </location>
</feature>
<keyword evidence="1" id="KW-0343">GTPase activation</keyword>
<dbReference type="OMA" id="GYCATHR"/>
<dbReference type="GO" id="GO:0005096">
    <property type="term" value="F:GTPase activator activity"/>
    <property type="evidence" value="ECO:0007669"/>
    <property type="project" value="UniProtKB-KW"/>
</dbReference>
<keyword evidence="6" id="KW-1185">Reference proteome</keyword>
<dbReference type="eggNOG" id="KOG3687">
    <property type="taxonomic scope" value="Eukaryota"/>
</dbReference>
<protein>
    <recommendedName>
        <fullName evidence="4">Rap-GAP domain-containing protein</fullName>
    </recommendedName>
</protein>
<dbReference type="VEuPathDB" id="FungiDB:SDRG_09037"/>
<evidence type="ECO:0000259" key="4">
    <source>
        <dbReference type="PROSITE" id="PS50085"/>
    </source>
</evidence>
<feature type="repeat" description="HEAT" evidence="2">
    <location>
        <begin position="517"/>
        <end position="555"/>
    </location>
</feature>
<dbReference type="InterPro" id="IPR035974">
    <property type="entry name" value="Rap/Ran-GAP_sf"/>
</dbReference>
<evidence type="ECO:0000256" key="1">
    <source>
        <dbReference type="ARBA" id="ARBA00022468"/>
    </source>
</evidence>
<dbReference type="GO" id="GO:0051056">
    <property type="term" value="P:regulation of small GTPase mediated signal transduction"/>
    <property type="evidence" value="ECO:0007669"/>
    <property type="project" value="InterPro"/>
</dbReference>
<name>T0QII8_SAPDV</name>